<evidence type="ECO:0000256" key="5">
    <source>
        <dbReference type="PIRSR" id="PIRSR000137-2"/>
    </source>
</evidence>
<dbReference type="PROSITE" id="PS00623">
    <property type="entry name" value="GMC_OXRED_1"/>
    <property type="match status" value="1"/>
</dbReference>
<dbReference type="Pfam" id="PF00732">
    <property type="entry name" value="GMC_oxred_N"/>
    <property type="match status" value="1"/>
</dbReference>
<dbReference type="InterPro" id="IPR036188">
    <property type="entry name" value="FAD/NAD-bd_sf"/>
</dbReference>
<dbReference type="Gene3D" id="3.50.50.60">
    <property type="entry name" value="FAD/NAD(P)-binding domain"/>
    <property type="match status" value="1"/>
</dbReference>
<dbReference type="AlphaFoldDB" id="A0A7J5BVX7"/>
<dbReference type="RefSeq" id="WP_158040180.1">
    <property type="nucleotide sequence ID" value="NZ_JACCFV010000001.1"/>
</dbReference>
<dbReference type="OrthoDB" id="9785276at2"/>
<evidence type="ECO:0000259" key="7">
    <source>
        <dbReference type="PROSITE" id="PS00623"/>
    </source>
</evidence>
<evidence type="ECO:0000256" key="6">
    <source>
        <dbReference type="RuleBase" id="RU003968"/>
    </source>
</evidence>
<feature type="domain" description="Glucose-methanol-choline oxidoreductase N-terminal" evidence="7">
    <location>
        <begin position="83"/>
        <end position="106"/>
    </location>
</feature>
<dbReference type="PANTHER" id="PTHR11552">
    <property type="entry name" value="GLUCOSE-METHANOL-CHOLINE GMC OXIDOREDUCTASE"/>
    <property type="match status" value="1"/>
</dbReference>
<dbReference type="Gene3D" id="3.30.560.10">
    <property type="entry name" value="Glucose Oxidase, domain 3"/>
    <property type="match status" value="1"/>
</dbReference>
<dbReference type="InterPro" id="IPR007867">
    <property type="entry name" value="GMC_OxRtase_C"/>
</dbReference>
<comment type="similarity">
    <text evidence="2 6">Belongs to the GMC oxidoreductase family.</text>
</comment>
<organism evidence="9 10">
    <name type="scientific">Pseudoclavibacter chungangensis</name>
    <dbReference type="NCBI Taxonomy" id="587635"/>
    <lineage>
        <taxon>Bacteria</taxon>
        <taxon>Bacillati</taxon>
        <taxon>Actinomycetota</taxon>
        <taxon>Actinomycetes</taxon>
        <taxon>Micrococcales</taxon>
        <taxon>Microbacteriaceae</taxon>
        <taxon>Pseudoclavibacter</taxon>
    </lineage>
</organism>
<dbReference type="GO" id="GO:0050660">
    <property type="term" value="F:flavin adenine dinucleotide binding"/>
    <property type="evidence" value="ECO:0007669"/>
    <property type="project" value="InterPro"/>
</dbReference>
<sequence length="537" mass="57360">MTNQQAFDYIIAGGGTAGSVLAGRLSEDPSVRVLLLEAGRSDRHPFIHVPAGFAKLTAGPFQWGYSSVPQEHGNGRRIPLAQGRVLGGGGSINAQVFTRGVDGDYDGWANEYGAEGWSAADVRPYFVRSERNNRLAGPRHGTEGPLGVSDLASPHPLSRDFVKAGQEFGLPYSNDSNGDRQEGIGFYQTTTYNGRRCSAAVAYLGGGARKRPNLVVRTHVTVSRIIVTDGRATGVEVIENGTRHRCLARREVLVASGAFGSPKLLQLSGIGDPADLAAAGVETVHALPGVGKNLQDHCDLDIIDELKDYASLDRLNRVRPATAIAGLEYLAFRSGPLASTVVEAGGFSFGDPNEATPDLQFHFLPAAGVEAGIGSVRPGYGATLNSCFVRPRSRGTVRIASADPTVAPLIDPNYLADERDLEMAVVGVEQSREIMAQPSMARNIKKEHIGDGSPVRTKDELVRFVRNFGRTSYHPVGTCAMGVSDDSVVSPRLQVHGLEGLRVIDSSIMPRIVSSNTQAPTVMIAEKAVDMIREDAR</sequence>
<dbReference type="InterPro" id="IPR000172">
    <property type="entry name" value="GMC_OxRdtase_N"/>
</dbReference>
<reference evidence="9 10" key="1">
    <citation type="submission" date="2019-09" db="EMBL/GenBank/DDBJ databases">
        <title>Phylogeny of genus Pseudoclavibacter and closely related genus.</title>
        <authorList>
            <person name="Li Y."/>
        </authorList>
    </citation>
    <scope>NUCLEOTIDE SEQUENCE [LARGE SCALE GENOMIC DNA]</scope>
    <source>
        <strain evidence="9 10">DSM 23821</strain>
    </source>
</reference>
<comment type="caution">
    <text evidence="9">The sequence shown here is derived from an EMBL/GenBank/DDBJ whole genome shotgun (WGS) entry which is preliminary data.</text>
</comment>
<name>A0A7J5BVX7_9MICO</name>
<evidence type="ECO:0000259" key="8">
    <source>
        <dbReference type="PROSITE" id="PS00624"/>
    </source>
</evidence>
<accession>A0A7J5BVX7</accession>
<dbReference type="GO" id="GO:0016614">
    <property type="term" value="F:oxidoreductase activity, acting on CH-OH group of donors"/>
    <property type="evidence" value="ECO:0007669"/>
    <property type="project" value="InterPro"/>
</dbReference>
<dbReference type="Pfam" id="PF05199">
    <property type="entry name" value="GMC_oxred_C"/>
    <property type="match status" value="1"/>
</dbReference>
<dbReference type="Proteomes" id="UP000467240">
    <property type="component" value="Unassembled WGS sequence"/>
</dbReference>
<proteinExistence type="inferred from homology"/>
<evidence type="ECO:0000256" key="3">
    <source>
        <dbReference type="ARBA" id="ARBA00022630"/>
    </source>
</evidence>
<protein>
    <submittedName>
        <fullName evidence="9">FAD-binding protein</fullName>
    </submittedName>
</protein>
<evidence type="ECO:0000313" key="10">
    <source>
        <dbReference type="Proteomes" id="UP000467240"/>
    </source>
</evidence>
<evidence type="ECO:0000313" key="9">
    <source>
        <dbReference type="EMBL" id="KAB1658023.1"/>
    </source>
</evidence>
<dbReference type="SUPFAM" id="SSF54373">
    <property type="entry name" value="FAD-linked reductases, C-terminal domain"/>
    <property type="match status" value="1"/>
</dbReference>
<keyword evidence="10" id="KW-1185">Reference proteome</keyword>
<dbReference type="InterPro" id="IPR012132">
    <property type="entry name" value="GMC_OxRdtase"/>
</dbReference>
<keyword evidence="4 5" id="KW-0274">FAD</keyword>
<feature type="binding site" evidence="5">
    <location>
        <begin position="93"/>
        <end position="96"/>
    </location>
    <ligand>
        <name>FAD</name>
        <dbReference type="ChEBI" id="CHEBI:57692"/>
    </ligand>
</feature>
<dbReference type="SUPFAM" id="SSF51905">
    <property type="entry name" value="FAD/NAD(P)-binding domain"/>
    <property type="match status" value="1"/>
</dbReference>
<feature type="domain" description="Glucose-methanol-choline oxidoreductase N-terminal" evidence="8">
    <location>
        <begin position="257"/>
        <end position="271"/>
    </location>
</feature>
<gene>
    <name evidence="9" type="ORF">F8O01_07095</name>
</gene>
<evidence type="ECO:0000256" key="2">
    <source>
        <dbReference type="ARBA" id="ARBA00010790"/>
    </source>
</evidence>
<feature type="binding site" evidence="5">
    <location>
        <position position="85"/>
    </location>
    <ligand>
        <name>FAD</name>
        <dbReference type="ChEBI" id="CHEBI:57692"/>
    </ligand>
</feature>
<feature type="binding site" evidence="5">
    <location>
        <position position="222"/>
    </location>
    <ligand>
        <name>FAD</name>
        <dbReference type="ChEBI" id="CHEBI:57692"/>
    </ligand>
</feature>
<dbReference type="EMBL" id="WBJZ01000007">
    <property type="protein sequence ID" value="KAB1658023.1"/>
    <property type="molecule type" value="Genomic_DNA"/>
</dbReference>
<evidence type="ECO:0000256" key="4">
    <source>
        <dbReference type="ARBA" id="ARBA00022827"/>
    </source>
</evidence>
<dbReference type="PROSITE" id="PS00624">
    <property type="entry name" value="GMC_OXRED_2"/>
    <property type="match status" value="1"/>
</dbReference>
<dbReference type="PIRSF" id="PIRSF000137">
    <property type="entry name" value="Alcohol_oxidase"/>
    <property type="match status" value="1"/>
</dbReference>
<comment type="cofactor">
    <cofactor evidence="1 5">
        <name>FAD</name>
        <dbReference type="ChEBI" id="CHEBI:57692"/>
    </cofactor>
</comment>
<keyword evidence="3 6" id="KW-0285">Flavoprotein</keyword>
<evidence type="ECO:0000256" key="1">
    <source>
        <dbReference type="ARBA" id="ARBA00001974"/>
    </source>
</evidence>
<dbReference type="PANTHER" id="PTHR11552:SF147">
    <property type="entry name" value="CHOLINE DEHYDROGENASE, MITOCHONDRIAL"/>
    <property type="match status" value="1"/>
</dbReference>